<feature type="transmembrane region" description="Helical" evidence="2">
    <location>
        <begin position="447"/>
        <end position="466"/>
    </location>
</feature>
<dbReference type="InterPro" id="IPR010090">
    <property type="entry name" value="Phage_tape_meas"/>
</dbReference>
<dbReference type="RefSeq" id="WP_228228471.1">
    <property type="nucleotide sequence ID" value="NZ_JAJGMW010000002.1"/>
</dbReference>
<evidence type="ECO:0000313" key="4">
    <source>
        <dbReference type="EMBL" id="MCC4211350.1"/>
    </source>
</evidence>
<sequence>MDKTLNYILKFQSNADKVSASVDRINSSVDKVGNGVNSLRNKFSAAMDSINKKLNTIRIDSIVNNISHVADGLDAMNEPGLKLGSSLSDLSAITDVAGSKLKEIEGYARQSAKTFGGSAASGVEAYKLILSQLTPEIAKAPKALQAMGKNVSILSKTMGGDTTAATEVLTTAMNQYQVSTKDPLKASEEMADMMNIMAAAAKEGSAELPEQKSALEQSGMAAKAANVAFAEHAAAIQVLDKAGKKGSEGGVALRNTLATLSQGRFLPKDVQKELQDAGVNIADLTDKNKTLADRLKPLRNIMNDSALITKLFGKENSNAAIALISGIEEQERLTEAVQGTNTAMEQAEIVMESQAEKNARLKARVVDFKISLFNATGGLMGYASVLGNVSRDVGNLIPLFSGFGKMLSFVTNATKMQALWTSIVSGATKVWTAAQWLLNAAMTANPIGIVIAAVAALTAGIVWLVSKTEGWGEAWKHTVNGAKLLFTAYVSSVRFQFLTVVNGIMIGINKIKKGWYEFKTAVGIGDASENQKMINQINENTEARKKAILDAGKEVAKNALAAKDEFGKAIGSIKWKVDKEGEAQETNSGIVAPEIPGVTQNGDANSSGSGGGKTNKSETNSSIATGGTKHNYITINLNDLIGVLNIEGKNFRDSAKQMQDQTADALLRTLALATTAGN</sequence>
<keyword evidence="2" id="KW-0472">Membrane</keyword>
<dbReference type="NCBIfam" id="TIGR01760">
    <property type="entry name" value="tape_meas_TP901"/>
    <property type="match status" value="1"/>
</dbReference>
<evidence type="ECO:0000256" key="2">
    <source>
        <dbReference type="SAM" id="Phobius"/>
    </source>
</evidence>
<feature type="transmembrane region" description="Helical" evidence="2">
    <location>
        <begin position="486"/>
        <end position="508"/>
    </location>
</feature>
<evidence type="ECO:0000259" key="3">
    <source>
        <dbReference type="Pfam" id="PF10145"/>
    </source>
</evidence>
<organism evidence="4 5">
    <name type="scientific">Leeuwenhoekiella parthenopeia</name>
    <dbReference type="NCBI Taxonomy" id="2890320"/>
    <lineage>
        <taxon>Bacteria</taxon>
        <taxon>Pseudomonadati</taxon>
        <taxon>Bacteroidota</taxon>
        <taxon>Flavobacteriia</taxon>
        <taxon>Flavobacteriales</taxon>
        <taxon>Flavobacteriaceae</taxon>
        <taxon>Leeuwenhoekiella</taxon>
    </lineage>
</organism>
<evidence type="ECO:0000313" key="5">
    <source>
        <dbReference type="Proteomes" id="UP001197770"/>
    </source>
</evidence>
<feature type="domain" description="Phage tail tape measure protein" evidence="3">
    <location>
        <begin position="110"/>
        <end position="313"/>
    </location>
</feature>
<proteinExistence type="predicted"/>
<feature type="region of interest" description="Disordered" evidence="1">
    <location>
        <begin position="584"/>
        <end position="627"/>
    </location>
</feature>
<dbReference type="Pfam" id="PF10145">
    <property type="entry name" value="PhageMin_Tail"/>
    <property type="match status" value="1"/>
</dbReference>
<keyword evidence="2" id="KW-1133">Transmembrane helix</keyword>
<comment type="caution">
    <text evidence="4">The sequence shown here is derived from an EMBL/GenBank/DDBJ whole genome shotgun (WGS) entry which is preliminary data.</text>
</comment>
<dbReference type="Proteomes" id="UP001197770">
    <property type="component" value="Unassembled WGS sequence"/>
</dbReference>
<keyword evidence="5" id="KW-1185">Reference proteome</keyword>
<dbReference type="EMBL" id="JAJGMW010000002">
    <property type="protein sequence ID" value="MCC4211350.1"/>
    <property type="molecule type" value="Genomic_DNA"/>
</dbReference>
<keyword evidence="2" id="KW-0812">Transmembrane</keyword>
<reference evidence="4 5" key="1">
    <citation type="submission" date="2021-11" db="EMBL/GenBank/DDBJ databases">
        <title>Seasonal and diel survey of microbial diversity of the Tyrrhenian coast.</title>
        <authorList>
            <person name="Gattoni G."/>
            <person name="Corral P."/>
        </authorList>
    </citation>
    <scope>NUCLEOTIDE SEQUENCE [LARGE SCALE GENOMIC DNA]</scope>
    <source>
        <strain evidence="4 5">Mr9</strain>
    </source>
</reference>
<evidence type="ECO:0000256" key="1">
    <source>
        <dbReference type="SAM" id="MobiDB-lite"/>
    </source>
</evidence>
<protein>
    <submittedName>
        <fullName evidence="4">Phage tail tape measure protein</fullName>
    </submittedName>
</protein>
<accession>A0ABS8GN05</accession>
<name>A0ABS8GN05_9FLAO</name>
<gene>
    <name evidence="4" type="ORF">LLW17_01350</name>
</gene>